<evidence type="ECO:0000313" key="1">
    <source>
        <dbReference type="EMBL" id="PHU36555.1"/>
    </source>
</evidence>
<reference evidence="1 2" key="1">
    <citation type="submission" date="2017-10" db="EMBL/GenBank/DDBJ databases">
        <title>Resolving the taxonomy of Roseburia spp., Eubacterium rectale and Agathobacter spp. through phylogenomic analysis.</title>
        <authorList>
            <person name="Sheridan P.O."/>
            <person name="Walker A.W."/>
            <person name="Duncan S.H."/>
            <person name="Scott K.P."/>
            <person name="Toole P.W.O."/>
            <person name="Luis P."/>
            <person name="Flint H.J."/>
        </authorList>
    </citation>
    <scope>NUCLEOTIDE SEQUENCE [LARGE SCALE GENOMIC DNA]</scope>
    <source>
        <strain evidence="1 2">JK626</strain>
    </source>
</reference>
<evidence type="ECO:0000313" key="2">
    <source>
        <dbReference type="Proteomes" id="UP000225889"/>
    </source>
</evidence>
<dbReference type="Proteomes" id="UP000225889">
    <property type="component" value="Unassembled WGS sequence"/>
</dbReference>
<name>A0A2G3E084_9FIRM</name>
<accession>A0A2G3E084</accession>
<reference evidence="1 2" key="2">
    <citation type="submission" date="2017-10" db="EMBL/GenBank/DDBJ databases">
        <authorList>
            <person name="Banno H."/>
            <person name="Chua N.-H."/>
        </authorList>
    </citation>
    <scope>NUCLEOTIDE SEQUENCE [LARGE SCALE GENOMIC DNA]</scope>
    <source>
        <strain evidence="1 2">JK626</strain>
    </source>
</reference>
<sequence length="68" mass="7950">MDTAEMVVDLNELDQDAVIECPYCHKGKTYSYGARGKESCSCYNCKRLVLWDFDRMKAYKARAKKFVR</sequence>
<organism evidence="1 2">
    <name type="scientific">Pseudobutyrivibrio ruminis</name>
    <dbReference type="NCBI Taxonomy" id="46206"/>
    <lineage>
        <taxon>Bacteria</taxon>
        <taxon>Bacillati</taxon>
        <taxon>Bacillota</taxon>
        <taxon>Clostridia</taxon>
        <taxon>Lachnospirales</taxon>
        <taxon>Lachnospiraceae</taxon>
        <taxon>Pseudobutyrivibrio</taxon>
    </lineage>
</organism>
<comment type="caution">
    <text evidence="1">The sequence shown here is derived from an EMBL/GenBank/DDBJ whole genome shotgun (WGS) entry which is preliminary data.</text>
</comment>
<protein>
    <submittedName>
        <fullName evidence="1">Uncharacterized protein</fullName>
    </submittedName>
</protein>
<proteinExistence type="predicted"/>
<gene>
    <name evidence="1" type="ORF">CSX01_00335</name>
</gene>
<dbReference type="AlphaFoldDB" id="A0A2G3E084"/>
<dbReference type="RefSeq" id="WP_099391024.1">
    <property type="nucleotide sequence ID" value="NZ_PDYF01000002.1"/>
</dbReference>
<dbReference type="EMBL" id="PDYF01000002">
    <property type="protein sequence ID" value="PHU36555.1"/>
    <property type="molecule type" value="Genomic_DNA"/>
</dbReference>